<feature type="transmembrane region" description="Helical" evidence="1">
    <location>
        <begin position="234"/>
        <end position="256"/>
    </location>
</feature>
<feature type="transmembrane region" description="Helical" evidence="1">
    <location>
        <begin position="372"/>
        <end position="393"/>
    </location>
</feature>
<comment type="caution">
    <text evidence="2">The sequence shown here is derived from an EMBL/GenBank/DDBJ whole genome shotgun (WGS) entry which is preliminary data.</text>
</comment>
<dbReference type="Proteomes" id="UP001228636">
    <property type="component" value="Unassembled WGS sequence"/>
</dbReference>
<dbReference type="RefSeq" id="WP_261973327.1">
    <property type="nucleotide sequence ID" value="NZ_CP103460.1"/>
</dbReference>
<feature type="transmembrane region" description="Helical" evidence="1">
    <location>
        <begin position="268"/>
        <end position="288"/>
    </location>
</feature>
<feature type="transmembrane region" description="Helical" evidence="1">
    <location>
        <begin position="176"/>
        <end position="194"/>
    </location>
</feature>
<dbReference type="AlphaFoldDB" id="A0AAJ1VH28"/>
<reference evidence="2 3" key="1">
    <citation type="journal article" date="2014" name="Int. J. Syst. Evol. Microbiol.">
        <title>Complete genome sequence of Corynebacterium casei LMG S-19264T (=DSM 44701T), isolated from a smear-ripened cheese.</title>
        <authorList>
            <consortium name="US DOE Joint Genome Institute (JGI-PGF)"/>
            <person name="Walter F."/>
            <person name="Albersmeier A."/>
            <person name="Kalinowski J."/>
            <person name="Ruckert C."/>
        </authorList>
    </citation>
    <scope>NUCLEOTIDE SEQUENCE [LARGE SCALE GENOMIC DNA]</scope>
    <source>
        <strain evidence="2 3">CECT 8670</strain>
    </source>
</reference>
<keyword evidence="1" id="KW-1133">Transmembrane helix</keyword>
<keyword evidence="1" id="KW-0812">Transmembrane</keyword>
<evidence type="ECO:0000313" key="3">
    <source>
        <dbReference type="Proteomes" id="UP001228636"/>
    </source>
</evidence>
<accession>A0AAJ1VH28</accession>
<feature type="transmembrane region" description="Helical" evidence="1">
    <location>
        <begin position="206"/>
        <end position="228"/>
    </location>
</feature>
<organism evidence="2 3">
    <name type="scientific">Polaribacter sejongensis</name>
    <dbReference type="NCBI Taxonomy" id="985043"/>
    <lineage>
        <taxon>Bacteria</taxon>
        <taxon>Pseudomonadati</taxon>
        <taxon>Bacteroidota</taxon>
        <taxon>Flavobacteriia</taxon>
        <taxon>Flavobacteriales</taxon>
        <taxon>Flavobacteriaceae</taxon>
    </lineage>
</organism>
<proteinExistence type="predicted"/>
<feature type="transmembrane region" description="Helical" evidence="1">
    <location>
        <begin position="98"/>
        <end position="119"/>
    </location>
</feature>
<feature type="transmembrane region" description="Helical" evidence="1">
    <location>
        <begin position="74"/>
        <end position="92"/>
    </location>
</feature>
<evidence type="ECO:0000256" key="1">
    <source>
        <dbReference type="SAM" id="Phobius"/>
    </source>
</evidence>
<feature type="transmembrane region" description="Helical" evidence="1">
    <location>
        <begin position="340"/>
        <end position="360"/>
    </location>
</feature>
<evidence type="ECO:0000313" key="2">
    <source>
        <dbReference type="EMBL" id="MDN3620231.1"/>
    </source>
</evidence>
<feature type="transmembrane region" description="Helical" evidence="1">
    <location>
        <begin position="131"/>
        <end position="156"/>
    </location>
</feature>
<keyword evidence="1" id="KW-0472">Membrane</keyword>
<feature type="transmembrane region" description="Helical" evidence="1">
    <location>
        <begin position="43"/>
        <end position="65"/>
    </location>
</feature>
<feature type="transmembrane region" description="Helical" evidence="1">
    <location>
        <begin position="12"/>
        <end position="31"/>
    </location>
</feature>
<gene>
    <name evidence="2" type="ORF">QWY81_12265</name>
</gene>
<name>A0AAJ1VH28_9FLAO</name>
<sequence length="406" mass="47447">MIKAKTQSFVALLYFLIASSLGILLRLFPIIDINIDYKFFVHTHSHVALLGWVYIGLTSLLFYLYINEEAKRKYTTLFICTQVTIVGMLISFPITGYALFSIIFSTLFILCSYWFYAFFRKNNNFNKDSYAFKFINAALIFMIISSIGPWALGIIMNTLGSTSHWYKNAIYFYLHFQYNGWFIFCLLGLFFSLLEKHRCVISKEKVTSFYKLMLWGCVLTLPLSFLWIKPHITIYILALLGVVTQLFSLSYLYQIIKSHKFVLKQKTLRFFFNLISFVLVFFTLKTLMQSITVIPYFVDLSYQIKDFVIGYLHLVFLGVTSLSILFFLHQNKLLKLPKVWISIYLIGFLFSEILIFYKGFCNWQQLSIINNYYTILVLISVLMPIGVLGIFITNIKPTFSNLKESV</sequence>
<dbReference type="EMBL" id="JAUFQH010000010">
    <property type="protein sequence ID" value="MDN3620231.1"/>
    <property type="molecule type" value="Genomic_DNA"/>
</dbReference>
<protein>
    <submittedName>
        <fullName evidence="2">Uncharacterized protein</fullName>
    </submittedName>
</protein>
<feature type="transmembrane region" description="Helical" evidence="1">
    <location>
        <begin position="308"/>
        <end position="328"/>
    </location>
</feature>